<keyword evidence="1" id="KW-1133">Transmembrane helix</keyword>
<sequence length="287" mass="31045">MGSQPTLPDRPPLTLTLGWLCATTWLVALIVGAVAPRISAAAQEIQALLLLLFMLFHASATYGVWGLGLFALIVGLVSFAMEASSIAAGFPFGYYVHHLPGPRVLSVPLGVVIGWIVLGWFGWTLARLIARRDPAAPTRTDRFLTPLIGTFLLGGYDLVADPVDATVHALYSYHFPSGLFGVPLVNFLGWLLTGWLLMQLFALVEPRLPVRPVVERKGYWLGPVLIWLVMPVTDIAEFLRAGTATVAVGERSFLVSDVLESAISCALFTTVTTSALGLVRLFSASER</sequence>
<feature type="transmembrane region" description="Helical" evidence="1">
    <location>
        <begin position="219"/>
        <end position="241"/>
    </location>
</feature>
<evidence type="ECO:0000256" key="1">
    <source>
        <dbReference type="SAM" id="Phobius"/>
    </source>
</evidence>
<evidence type="ECO:0000313" key="2">
    <source>
        <dbReference type="EMBL" id="GGF51534.1"/>
    </source>
</evidence>
<organism evidence="2 3">
    <name type="scientific">Aliidongia dinghuensis</name>
    <dbReference type="NCBI Taxonomy" id="1867774"/>
    <lineage>
        <taxon>Bacteria</taxon>
        <taxon>Pseudomonadati</taxon>
        <taxon>Pseudomonadota</taxon>
        <taxon>Alphaproteobacteria</taxon>
        <taxon>Rhodospirillales</taxon>
        <taxon>Dongiaceae</taxon>
        <taxon>Aliidongia</taxon>
    </lineage>
</organism>
<feature type="transmembrane region" description="Helical" evidence="1">
    <location>
        <begin position="142"/>
        <end position="159"/>
    </location>
</feature>
<dbReference type="RefSeq" id="WP_189052628.1">
    <property type="nucleotide sequence ID" value="NZ_BMJQ01000041.1"/>
</dbReference>
<feature type="transmembrane region" description="Helical" evidence="1">
    <location>
        <begin position="261"/>
        <end position="282"/>
    </location>
</feature>
<comment type="caution">
    <text evidence="2">The sequence shown here is derived from an EMBL/GenBank/DDBJ whole genome shotgun (WGS) entry which is preliminary data.</text>
</comment>
<keyword evidence="1" id="KW-0472">Membrane</keyword>
<reference evidence="2" key="2">
    <citation type="submission" date="2020-09" db="EMBL/GenBank/DDBJ databases">
        <authorList>
            <person name="Sun Q."/>
            <person name="Zhou Y."/>
        </authorList>
    </citation>
    <scope>NUCLEOTIDE SEQUENCE</scope>
    <source>
        <strain evidence="2">CGMCC 1.15725</strain>
    </source>
</reference>
<name>A0A8J2Z1U5_9PROT</name>
<dbReference type="PANTHER" id="PTHR39419">
    <property type="entry name" value="SLL0814 PROTEIN"/>
    <property type="match status" value="1"/>
</dbReference>
<dbReference type="Proteomes" id="UP000646365">
    <property type="component" value="Unassembled WGS sequence"/>
</dbReference>
<dbReference type="Pfam" id="PF04240">
    <property type="entry name" value="Caroten_synth"/>
    <property type="match status" value="1"/>
</dbReference>
<accession>A0A8J2Z1U5</accession>
<feature type="transmembrane region" description="Helical" evidence="1">
    <location>
        <begin position="12"/>
        <end position="35"/>
    </location>
</feature>
<reference evidence="2" key="1">
    <citation type="journal article" date="2014" name="Int. J. Syst. Evol. Microbiol.">
        <title>Complete genome sequence of Corynebacterium casei LMG S-19264T (=DSM 44701T), isolated from a smear-ripened cheese.</title>
        <authorList>
            <consortium name="US DOE Joint Genome Institute (JGI-PGF)"/>
            <person name="Walter F."/>
            <person name="Albersmeier A."/>
            <person name="Kalinowski J."/>
            <person name="Ruckert C."/>
        </authorList>
    </citation>
    <scope>NUCLEOTIDE SEQUENCE</scope>
    <source>
        <strain evidence="2">CGMCC 1.15725</strain>
    </source>
</reference>
<dbReference type="AlphaFoldDB" id="A0A8J2Z1U5"/>
<evidence type="ECO:0000313" key="3">
    <source>
        <dbReference type="Proteomes" id="UP000646365"/>
    </source>
</evidence>
<feature type="transmembrane region" description="Helical" evidence="1">
    <location>
        <begin position="179"/>
        <end position="198"/>
    </location>
</feature>
<keyword evidence="3" id="KW-1185">Reference proteome</keyword>
<feature type="transmembrane region" description="Helical" evidence="1">
    <location>
        <begin position="47"/>
        <end position="80"/>
    </location>
</feature>
<gene>
    <name evidence="2" type="ORF">GCM10011611_67540</name>
</gene>
<protein>
    <recommendedName>
        <fullName evidence="4">Carotenoid biosynthesis protein</fullName>
    </recommendedName>
</protein>
<feature type="transmembrane region" description="Helical" evidence="1">
    <location>
        <begin position="109"/>
        <end position="130"/>
    </location>
</feature>
<evidence type="ECO:0008006" key="4">
    <source>
        <dbReference type="Google" id="ProtNLM"/>
    </source>
</evidence>
<dbReference type="InterPro" id="IPR007354">
    <property type="entry name" value="CruF-like"/>
</dbReference>
<proteinExistence type="predicted"/>
<dbReference type="EMBL" id="BMJQ01000041">
    <property type="protein sequence ID" value="GGF51534.1"/>
    <property type="molecule type" value="Genomic_DNA"/>
</dbReference>
<dbReference type="PANTHER" id="PTHR39419:SF1">
    <property type="entry name" value="SLL0814 PROTEIN"/>
    <property type="match status" value="1"/>
</dbReference>
<keyword evidence="1" id="KW-0812">Transmembrane</keyword>